<organism evidence="4 5">
    <name type="scientific">Romeriopsis navalis LEGE 11480</name>
    <dbReference type="NCBI Taxonomy" id="2777977"/>
    <lineage>
        <taxon>Bacteria</taxon>
        <taxon>Bacillati</taxon>
        <taxon>Cyanobacteriota</taxon>
        <taxon>Cyanophyceae</taxon>
        <taxon>Leptolyngbyales</taxon>
        <taxon>Leptolyngbyaceae</taxon>
        <taxon>Romeriopsis</taxon>
        <taxon>Romeriopsis navalis</taxon>
    </lineage>
</organism>
<dbReference type="InterPro" id="IPR038672">
    <property type="entry name" value="CpcT/CpeT_sf"/>
</dbReference>
<evidence type="ECO:0000313" key="4">
    <source>
        <dbReference type="EMBL" id="MBE9030490.1"/>
    </source>
</evidence>
<dbReference type="Pfam" id="PF06206">
    <property type="entry name" value="CpeT"/>
    <property type="match status" value="1"/>
</dbReference>
<dbReference type="CDD" id="cd16338">
    <property type="entry name" value="CpcT"/>
    <property type="match status" value="1"/>
</dbReference>
<evidence type="ECO:0000313" key="5">
    <source>
        <dbReference type="Proteomes" id="UP000625316"/>
    </source>
</evidence>
<dbReference type="PANTHER" id="PTHR35137:SF1">
    <property type="entry name" value="CHROMOPHORE LYASE CRL, CHLOROPLASTIC"/>
    <property type="match status" value="1"/>
</dbReference>
<protein>
    <recommendedName>
        <fullName evidence="3">Chromophore lyase CpcT/CpeT</fullName>
        <ecNumber evidence="3">4.-.-.-</ecNumber>
    </recommendedName>
</protein>
<dbReference type="PANTHER" id="PTHR35137">
    <property type="entry name" value="CHROMOPHORE LYASE CRL, CHLOROPLASTIC"/>
    <property type="match status" value="1"/>
</dbReference>
<dbReference type="Proteomes" id="UP000625316">
    <property type="component" value="Unassembled WGS sequence"/>
</dbReference>
<dbReference type="EC" id="4.-.-.-" evidence="3"/>
<dbReference type="RefSeq" id="WP_264325318.1">
    <property type="nucleotide sequence ID" value="NZ_JADEXQ010000037.1"/>
</dbReference>
<dbReference type="AlphaFoldDB" id="A0A928VQ01"/>
<comment type="function">
    <text evidence="3">Covalently attaches a chromophore to Cys residue(s) of phycobiliproteins.</text>
</comment>
<proteinExistence type="inferred from homology"/>
<name>A0A928VQ01_9CYAN</name>
<dbReference type="InterPro" id="IPR010404">
    <property type="entry name" value="CpcT/CpeT"/>
</dbReference>
<sequence length="197" mass="22502">MSQLQILAQFLSGVYDNREQALAEPIWYVHLRCWIRPTPCFRDDSITLFVEQANILNPEQPYRQRLMRLRETKGQLTAQFYSFQTPSSVLGYGQDPSKLAEILNAPIDELPGCQLNITQIADDRFSAMPPADCICQFTFPGKDGQLQTGQVELGFEVSPTEFHSYDKGINPTTQKPIWGALMGPYRYTKRQVYSLLD</sequence>
<keyword evidence="5" id="KW-1185">Reference proteome</keyword>
<comment type="caution">
    <text evidence="4">The sequence shown here is derived from an EMBL/GenBank/DDBJ whole genome shotgun (WGS) entry which is preliminary data.</text>
</comment>
<comment type="similarity">
    <text evidence="1 3">Belongs to the CpcT/CpeT biliprotein lyase family.</text>
</comment>
<evidence type="ECO:0000256" key="3">
    <source>
        <dbReference type="HAMAP-Rule" id="MF_01460"/>
    </source>
</evidence>
<reference evidence="4" key="1">
    <citation type="submission" date="2020-10" db="EMBL/GenBank/DDBJ databases">
        <authorList>
            <person name="Castelo-Branco R."/>
            <person name="Eusebio N."/>
            <person name="Adriana R."/>
            <person name="Vieira A."/>
            <person name="Brugerolle De Fraissinette N."/>
            <person name="Rezende De Castro R."/>
            <person name="Schneider M.P."/>
            <person name="Vasconcelos V."/>
            <person name="Leao P.N."/>
        </authorList>
    </citation>
    <scope>NUCLEOTIDE SEQUENCE</scope>
    <source>
        <strain evidence="4">LEGE 11480</strain>
    </source>
</reference>
<dbReference type="GO" id="GO:0017006">
    <property type="term" value="P:protein-tetrapyrrole linkage"/>
    <property type="evidence" value="ECO:0007669"/>
    <property type="project" value="UniProtKB-UniRule"/>
</dbReference>
<dbReference type="EMBL" id="JADEXQ010000037">
    <property type="protein sequence ID" value="MBE9030490.1"/>
    <property type="molecule type" value="Genomic_DNA"/>
</dbReference>
<dbReference type="Gene3D" id="2.40.128.590">
    <property type="entry name" value="CpcT/CpeT domain"/>
    <property type="match status" value="1"/>
</dbReference>
<accession>A0A928VQ01</accession>
<evidence type="ECO:0000256" key="2">
    <source>
        <dbReference type="ARBA" id="ARBA00023239"/>
    </source>
</evidence>
<dbReference type="GO" id="GO:0016829">
    <property type="term" value="F:lyase activity"/>
    <property type="evidence" value="ECO:0007669"/>
    <property type="project" value="UniProtKB-KW"/>
</dbReference>
<gene>
    <name evidence="3" type="primary">cpcT</name>
    <name evidence="4" type="ORF">IQ266_12185</name>
</gene>
<evidence type="ECO:0000256" key="1">
    <source>
        <dbReference type="ARBA" id="ARBA00008206"/>
    </source>
</evidence>
<dbReference type="HAMAP" id="MF_01460">
    <property type="entry name" value="Chrphore_lyase_CpxT"/>
    <property type="match status" value="1"/>
</dbReference>
<keyword evidence="2 3" id="KW-0456">Lyase</keyword>